<protein>
    <submittedName>
        <fullName evidence="8">P-loop containing nucleoside triphosphate hydrolase protein</fullName>
    </submittedName>
</protein>
<dbReference type="EMBL" id="BLAL01000004">
    <property type="protein sequence ID" value="GES72939.1"/>
    <property type="molecule type" value="Genomic_DNA"/>
</dbReference>
<evidence type="ECO:0000256" key="1">
    <source>
        <dbReference type="ARBA" id="ARBA00022741"/>
    </source>
</evidence>
<evidence type="ECO:0000256" key="4">
    <source>
        <dbReference type="ARBA" id="ARBA00022840"/>
    </source>
</evidence>
<dbReference type="GO" id="GO:0004386">
    <property type="term" value="F:helicase activity"/>
    <property type="evidence" value="ECO:0007669"/>
    <property type="project" value="UniProtKB-UniRule"/>
</dbReference>
<dbReference type="PANTHER" id="PTHR21529">
    <property type="entry name" value="MAMMARY TURMOR VIRUS RECEPTOR HOMOLOG 1, 2 MTVR1, 2"/>
    <property type="match status" value="1"/>
</dbReference>
<evidence type="ECO:0000313" key="9">
    <source>
        <dbReference type="Proteomes" id="UP000247702"/>
    </source>
</evidence>
<dbReference type="InterPro" id="IPR027417">
    <property type="entry name" value="P-loop_NTPase"/>
</dbReference>
<organism evidence="7 9">
    <name type="scientific">Rhizophagus clarus</name>
    <dbReference type="NCBI Taxonomy" id="94130"/>
    <lineage>
        <taxon>Eukaryota</taxon>
        <taxon>Fungi</taxon>
        <taxon>Fungi incertae sedis</taxon>
        <taxon>Mucoromycota</taxon>
        <taxon>Glomeromycotina</taxon>
        <taxon>Glomeromycetes</taxon>
        <taxon>Glomerales</taxon>
        <taxon>Glomeraceae</taxon>
        <taxon>Rhizophagus</taxon>
    </lineage>
</organism>
<evidence type="ECO:0000259" key="6">
    <source>
        <dbReference type="PROSITE" id="PS51198"/>
    </source>
</evidence>
<dbReference type="Gene3D" id="3.40.50.300">
    <property type="entry name" value="P-loop containing nucleotide triphosphate hydrolases"/>
    <property type="match status" value="2"/>
</dbReference>
<dbReference type="GO" id="GO:0005524">
    <property type="term" value="F:ATP binding"/>
    <property type="evidence" value="ECO:0007669"/>
    <property type="project" value="UniProtKB-UniRule"/>
</dbReference>
<accession>A0A2Z6QV44</accession>
<comment type="caution">
    <text evidence="7">The sequence shown here is derived from an EMBL/GenBank/DDBJ whole genome shotgun (WGS) entry which is preliminary data.</text>
</comment>
<dbReference type="Pfam" id="PF13361">
    <property type="entry name" value="UvrD_C"/>
    <property type="match status" value="1"/>
</dbReference>
<dbReference type="Proteomes" id="UP000247702">
    <property type="component" value="Unassembled WGS sequence"/>
</dbReference>
<feature type="binding site" evidence="5">
    <location>
        <begin position="567"/>
        <end position="574"/>
    </location>
    <ligand>
        <name>ATP</name>
        <dbReference type="ChEBI" id="CHEBI:30616"/>
    </ligand>
</feature>
<dbReference type="SUPFAM" id="SSF48452">
    <property type="entry name" value="TPR-like"/>
    <property type="match status" value="1"/>
</dbReference>
<dbReference type="InterPro" id="IPR014016">
    <property type="entry name" value="UvrD-like_ATP-bd"/>
</dbReference>
<gene>
    <name evidence="8" type="ORF">RCL2_000048300</name>
    <name evidence="7" type="ORF">RclHR1_00230035</name>
</gene>
<dbReference type="OrthoDB" id="3156807at2759"/>
<dbReference type="GO" id="GO:0016787">
    <property type="term" value="F:hydrolase activity"/>
    <property type="evidence" value="ECO:0007669"/>
    <property type="project" value="UniProtKB-UniRule"/>
</dbReference>
<evidence type="ECO:0000256" key="2">
    <source>
        <dbReference type="ARBA" id="ARBA00022801"/>
    </source>
</evidence>
<dbReference type="SUPFAM" id="SSF52540">
    <property type="entry name" value="P-loop containing nucleoside triphosphate hydrolases"/>
    <property type="match status" value="1"/>
</dbReference>
<dbReference type="Proteomes" id="UP000615446">
    <property type="component" value="Unassembled WGS sequence"/>
</dbReference>
<dbReference type="STRING" id="94130.A0A2Z6QV44"/>
<dbReference type="Pfam" id="PF00580">
    <property type="entry name" value="UvrD-helicase"/>
    <property type="match status" value="1"/>
</dbReference>
<dbReference type="InterPro" id="IPR039904">
    <property type="entry name" value="TRANK1"/>
</dbReference>
<proteinExistence type="predicted"/>
<keyword evidence="2 5" id="KW-0378">Hydrolase</keyword>
<keyword evidence="3 5" id="KW-0347">Helicase</keyword>
<reference evidence="8" key="2">
    <citation type="submission" date="2019-10" db="EMBL/GenBank/DDBJ databases">
        <title>Conservation and host-specific expression of non-tandemly repeated heterogenous ribosome RNA gene in arbuscular mycorrhizal fungi.</title>
        <authorList>
            <person name="Maeda T."/>
            <person name="Kobayashi Y."/>
            <person name="Nakagawa T."/>
            <person name="Ezawa T."/>
            <person name="Yamaguchi K."/>
            <person name="Bino T."/>
            <person name="Nishimoto Y."/>
            <person name="Shigenobu S."/>
            <person name="Kawaguchi M."/>
        </authorList>
    </citation>
    <scope>NUCLEOTIDE SEQUENCE</scope>
    <source>
        <strain evidence="8">HR1</strain>
    </source>
</reference>
<keyword evidence="9" id="KW-1185">Reference proteome</keyword>
<sequence length="2273" mass="266810">MDERFLIELLEDLASSQNDDGQKQDILLERCFNASVSDMDEFLDELSRSFGAYLSNLQTFISYLCNKYLRATPSFNLKRRNTSLNKFVSMLIIDVIMKNLHNSDIPGFGELLHNCIELIWTDNRDNKLTTKHVFSAILNANEVFGVLVTEIYGHRCLKRILFDFNMVIRVEQKELLEAVDIVATLVEKCSEHKDVPSQLSEGFIIYKACTALLKTLKDHQGLKQILLVNRKNSLPPSLNDMVKLDEKESRTQHWNRKRATSNIQNNFTLLSIEDEQNLALLNMSKPQKPSDLPHFLRALEQRKIDSFQILMEFLPCTSCHKQALTYFAPEKYFLEEESASSDCLYRLPFEFNEDDKLGPWDILLSEDTIKDMRQLESSPDIIKAVMKKLGQLSLGEWDKYELQRTVQTHNIPVYEIELPDKDGLKILWQVDYGFSIRSDSFTQLVKIWAVTANKEQIHKILENLLIVHQVYTSKSLCTVRQTSKDNLILPMTFGEEETRSPENGLHNSLTDDDRLLEVHKMLITNKFVPLSKNLYKSLVLGGFNFTFQVSKKEYEIINCPASAVIIGRSGTGKTTCIVFRQIASYLNRQLCETPSNERGVHKRQIFITVSHNLRDRVKEYFNKLRDSAMLAGKKISMKQFYEYRRKKEEEEADGTDTMIEEGDEEDDIPNSFRELADHHFPLFITYDKFSKMLRETYGIKNLIRQRKLDADNIDTYDKEEGFYQKSSFIKTTNFVDYNVFRKRYWPRLNCNFDCELVYAEFSIIKGSDPEVDFLSREDYRNISTKKYPVFSYNRDQIYNLFQQYETMKTRNGHYDSIDRTLAILRLAKKKALGGPHIHEVYIDECQDNQIVDLALILKVFDRANSIFLAGDIAQCIARGSSFRFQDLHALMYNWERTRAKTNHNYSTTTSPRQFELDINYRSHNGILQLASSVIDLIWRFFPNSIDRLSREHSKVGGPQPIIFDGFQREHFKIFSSDSRESELDDVCTLNGQRSVRSENPFIEFGADQVIIVRDDNAKEQLKKLINKAGLVMTVFEAKGMEFNDVLLYNFFTDSPACRKWRVILPENSEGVQTFSHEKHYILSSELKHLYVAVTRARQHIWICDENPEYSMPIKLHWEGRGLIKVTQSVDEIISTLAKKSSSDEWDQQGKNFFEQRQYEQAIFCFEKSGNKKSRELANAYYLQQIAKDSTNDSDDDTIKSNFICAAKAFIKCSRPNQAASCYQDISMYKEAGDVYVKWNMFELAARCYNKANMWCEAGKYFEKAKNYTDAVVAYKNGNRYEKVIDLMRKYRQKIDEKIFHRITRLVNIHYRRTNNKEMSTIALSILPQDEQIKLLRDHAPEEFLEVCEKTGQYRVVADDLRSHGEFEKAADKFNCSNNDEDKIEALKCLLHLCRANVLKTMLNIINLSDSRELMSLLTKASNIIPKIQSSSKRSKKWEEIAQEFHLYLACYNKDLNRVSKCIQSFKHRGEITHEFRAVIIWLHIIPQSDIQNIQPEYWKNRLQYILRLCDLVFPFITDSRYNDTKIIENIFFVSEVENCPQKRQIFFDNPLVHLINEMHPKKDVTESTDNRYVYDVYTVYWTISKFLASYIYELIWDADQKGRKIPEISSQICYNQQSCSKRNCKDHHVITTPLILHQRMKLACLQYTVMLKLIVIYHRRLLKEEQSKKVRGLQRLWAEVLIRNHIRYQHSRTSCPEITHMVLAKLPYHTRNGFIELAHKRWLPEFENASNFEAMLKCIFILQQLRDEWSINSFYWEMSKPILLYPNNLLPIGFEYFDYYMGYPRAIPVGKRLSFFFFYLKSHHVIEAIFSIKLFIQYAIDNTQRVKLVTIDAFSDLVSLMEFVTSLIFAISPRNCDFFLSRAYLVNYFDRFTAIPLIPNFRHAYNRENYLVAIMNSFEQIKQLLNLVIYKEQTYFPIILRLIRLLVLIGLNESTYAPNILNLFKHLDHTISSNKTRNFDYRSNRDQSLIISKYLEQKSMRLLMHVLHNDLRETDCDSLVIVYYKLEGIPSKFSEWEKYGIKKLAYNSIEEFRSALQQIKSSINIVENDGPENQFSSGGNDQNISLMPDTFEQIGQIEQIEQHAISEEVKEPATEIQAWFRQIHDSPKAQEAAKKIQVWFRRVYKRVKSRSDQDPIPDEIYNDMMVFCRAIIKEKGEKAVSKYNILLRGWTVDVIVELIRLQGRMEGTRNRLKKTINNSSDTNKIDRCLELEDQLRYEHYEKVEHALKSLSITENSSKHKKVNLEWLENELYQAEDIIDQVWEWINECKDAAK</sequence>
<dbReference type="InterPro" id="IPR011990">
    <property type="entry name" value="TPR-like_helical_dom_sf"/>
</dbReference>
<dbReference type="PANTHER" id="PTHR21529:SF4">
    <property type="entry name" value="TPR AND ANKYRIN REPEAT-CONTAINING PROTEIN 1"/>
    <property type="match status" value="1"/>
</dbReference>
<dbReference type="PROSITE" id="PS51198">
    <property type="entry name" value="UVRD_HELICASE_ATP_BIND"/>
    <property type="match status" value="1"/>
</dbReference>
<evidence type="ECO:0000313" key="7">
    <source>
        <dbReference type="EMBL" id="GBB94157.1"/>
    </source>
</evidence>
<keyword evidence="1 5" id="KW-0547">Nucleotide-binding</keyword>
<name>A0A2Z6QV44_9GLOM</name>
<dbReference type="EMBL" id="BEXD01001446">
    <property type="protein sequence ID" value="GBB94157.1"/>
    <property type="molecule type" value="Genomic_DNA"/>
</dbReference>
<feature type="domain" description="UvrD-like helicase ATP-binding" evidence="6">
    <location>
        <begin position="546"/>
        <end position="923"/>
    </location>
</feature>
<evidence type="ECO:0000313" key="8">
    <source>
        <dbReference type="EMBL" id="GES72939.1"/>
    </source>
</evidence>
<evidence type="ECO:0000256" key="3">
    <source>
        <dbReference type="ARBA" id="ARBA00022806"/>
    </source>
</evidence>
<dbReference type="Gene3D" id="1.25.40.10">
    <property type="entry name" value="Tetratricopeptide repeat domain"/>
    <property type="match status" value="1"/>
</dbReference>
<reference evidence="7 9" key="1">
    <citation type="submission" date="2017-11" db="EMBL/GenBank/DDBJ databases">
        <title>The genome of Rhizophagus clarus HR1 reveals common genetic basis of auxotrophy among arbuscular mycorrhizal fungi.</title>
        <authorList>
            <person name="Kobayashi Y."/>
        </authorList>
    </citation>
    <scope>NUCLEOTIDE SEQUENCE [LARGE SCALE GENOMIC DNA]</scope>
    <source>
        <strain evidence="7 9">HR1</strain>
    </source>
</reference>
<dbReference type="InterPro" id="IPR014017">
    <property type="entry name" value="DNA_helicase_UvrD-like_C"/>
</dbReference>
<keyword evidence="4 5" id="KW-0067">ATP-binding</keyword>
<evidence type="ECO:0000256" key="5">
    <source>
        <dbReference type="PROSITE-ProRule" id="PRU00560"/>
    </source>
</evidence>